<dbReference type="PROSITE" id="PS51257">
    <property type="entry name" value="PROKAR_LIPOPROTEIN"/>
    <property type="match status" value="1"/>
</dbReference>
<protein>
    <recommendedName>
        <fullName evidence="5">DUF732 domain-containing protein</fullName>
    </recommendedName>
</protein>
<evidence type="ECO:0000313" key="4">
    <source>
        <dbReference type="Proteomes" id="UP001160499"/>
    </source>
</evidence>
<feature type="signal peptide" evidence="2">
    <location>
        <begin position="1"/>
        <end position="20"/>
    </location>
</feature>
<keyword evidence="2" id="KW-0732">Signal</keyword>
<evidence type="ECO:0000313" key="3">
    <source>
        <dbReference type="EMBL" id="MDH6215691.1"/>
    </source>
</evidence>
<feature type="chain" id="PRO_5046548270" description="DUF732 domain-containing protein" evidence="2">
    <location>
        <begin position="21"/>
        <end position="134"/>
    </location>
</feature>
<proteinExistence type="predicted"/>
<name>A0ABT6LHA7_9ACTN</name>
<dbReference type="Proteomes" id="UP001160499">
    <property type="component" value="Unassembled WGS sequence"/>
</dbReference>
<reference evidence="3 4" key="1">
    <citation type="submission" date="2023-04" db="EMBL/GenBank/DDBJ databases">
        <title>Forest soil microbial communities from Buena Vista Peninsula, Colon Province, Panama.</title>
        <authorList>
            <person name="Bouskill N."/>
        </authorList>
    </citation>
    <scope>NUCLEOTIDE SEQUENCE [LARGE SCALE GENOMIC DNA]</scope>
    <source>
        <strain evidence="3 4">GGS1</strain>
    </source>
</reference>
<evidence type="ECO:0008006" key="5">
    <source>
        <dbReference type="Google" id="ProtNLM"/>
    </source>
</evidence>
<comment type="caution">
    <text evidence="3">The sequence shown here is derived from an EMBL/GenBank/DDBJ whole genome shotgun (WGS) entry which is preliminary data.</text>
</comment>
<gene>
    <name evidence="3" type="ORF">M2283_002995</name>
</gene>
<feature type="compositionally biased region" description="Basic and acidic residues" evidence="1">
    <location>
        <begin position="39"/>
        <end position="49"/>
    </location>
</feature>
<evidence type="ECO:0000256" key="1">
    <source>
        <dbReference type="SAM" id="MobiDB-lite"/>
    </source>
</evidence>
<keyword evidence="4" id="KW-1185">Reference proteome</keyword>
<organism evidence="3 4">
    <name type="scientific">Streptomyces pseudovenezuelae</name>
    <dbReference type="NCBI Taxonomy" id="67350"/>
    <lineage>
        <taxon>Bacteria</taxon>
        <taxon>Bacillati</taxon>
        <taxon>Actinomycetota</taxon>
        <taxon>Actinomycetes</taxon>
        <taxon>Kitasatosporales</taxon>
        <taxon>Streptomycetaceae</taxon>
        <taxon>Streptomyces</taxon>
        <taxon>Streptomyces aurantiacus group</taxon>
    </lineage>
</organism>
<dbReference type="EMBL" id="JARXVH010000004">
    <property type="protein sequence ID" value="MDH6215691.1"/>
    <property type="molecule type" value="Genomic_DNA"/>
</dbReference>
<feature type="region of interest" description="Disordered" evidence="1">
    <location>
        <begin position="22"/>
        <end position="49"/>
    </location>
</feature>
<evidence type="ECO:0000256" key="2">
    <source>
        <dbReference type="SAM" id="SignalP"/>
    </source>
</evidence>
<accession>A0ABT6LHA7</accession>
<sequence>MTRTAMLLAVALLASLTACGSRDDARHHDAHPKGTPTASKEDRYLKAARDMPYAEGKPTDQELLDFPPKWCNGLTQGHSVGDLFDLHGDDLYPAGQHWGLKQADANELLVTAVNVYCPDHWKQVTQDLRSNGGL</sequence>